<keyword evidence="1" id="KW-0175">Coiled coil</keyword>
<proteinExistence type="predicted"/>
<sequence length="439" mass="50757">MYRLTSKLVIYRNIGKDSILFKLADIFQRFSTGQYVKEDLITEIYDQIHNLLDLSTRYGFDKNLWHNYLAFLLAMSENPFTLVSEKVGANEGTVNEFAKGDFAIFKQLFDYDFSAIEKELGIDCFSVVLNYKAIVKSEQIFNKSVSEKVQQLSTDIEKAEDESEMYKIVTDFYRTYGVGKFGLNKAFRVNHNENTRQAGEILEPITTTGNMSLDDLIGYESQKQKLIENTEAFVKGKKANNVLLFGDAGTGKSTSIKAILNKYYSQGLRMIEVYKHEFKDLSTIISEIKNRNYRFIIYMDDLSFEEFEIEYKYLKAVIEGGLETKPDNILIYATSNRRHLIRETWSDRSDMSKDELHRSDTMQEKLSLVARFGVTIGYYRPSQQEYFDIVINLAKKYPEIKLTEDELRLEANKWELSHGGISGRTAQQFINHLIGVADD</sequence>
<evidence type="ECO:0000256" key="1">
    <source>
        <dbReference type="SAM" id="Coils"/>
    </source>
</evidence>
<dbReference type="Pfam" id="PF05673">
    <property type="entry name" value="DUF815"/>
    <property type="match status" value="1"/>
</dbReference>
<keyword evidence="3" id="KW-1185">Reference proteome</keyword>
<dbReference type="Proteomes" id="UP000050833">
    <property type="component" value="Unassembled WGS sequence"/>
</dbReference>
<reference evidence="2 3" key="1">
    <citation type="submission" date="2015-10" db="EMBL/GenBank/DDBJ databases">
        <title>Butyribacter intestini gen. nov., sp. nov., a butyric acid-producing bacterium of the family Lachnospiraceae isolated from the human faeces.</title>
        <authorList>
            <person name="Zou Y."/>
            <person name="Xue W."/>
            <person name="Luo G."/>
            <person name="Lv M."/>
        </authorList>
    </citation>
    <scope>NUCLEOTIDE SEQUENCE [LARGE SCALE GENOMIC DNA]</scope>
    <source>
        <strain evidence="2 3">TF01-11</strain>
    </source>
</reference>
<dbReference type="InterPro" id="IPR008533">
    <property type="entry name" value="DUF815"/>
</dbReference>
<comment type="caution">
    <text evidence="2">The sequence shown here is derived from an EMBL/GenBank/DDBJ whole genome shotgun (WGS) entry which is preliminary data.</text>
</comment>
<dbReference type="Gene3D" id="3.40.50.300">
    <property type="entry name" value="P-loop containing nucleotide triphosphate hydrolases"/>
    <property type="match status" value="1"/>
</dbReference>
<dbReference type="InterPro" id="IPR027417">
    <property type="entry name" value="P-loop_NTPase"/>
</dbReference>
<gene>
    <name evidence="2" type="ORF">APZ18_08765</name>
</gene>
<name>A0AAW3JPW8_9FIRM</name>
<organism evidence="2 3">
    <name type="scientific">Butyribacter intestini</name>
    <dbReference type="NCBI Taxonomy" id="1703332"/>
    <lineage>
        <taxon>Bacteria</taxon>
        <taxon>Bacillati</taxon>
        <taxon>Bacillota</taxon>
        <taxon>Clostridia</taxon>
        <taxon>Lachnospirales</taxon>
        <taxon>Lachnospiraceae</taxon>
        <taxon>Butyribacter</taxon>
    </lineage>
</organism>
<dbReference type="PANTHER" id="PTHR42935">
    <property type="entry name" value="SLR0930 PROTEIN"/>
    <property type="match status" value="1"/>
</dbReference>
<evidence type="ECO:0000313" key="3">
    <source>
        <dbReference type="Proteomes" id="UP000050833"/>
    </source>
</evidence>
<dbReference type="EMBL" id="LLKB01000005">
    <property type="protein sequence ID" value="KQC84811.1"/>
    <property type="molecule type" value="Genomic_DNA"/>
</dbReference>
<feature type="coiled-coil region" evidence="1">
    <location>
        <begin position="142"/>
        <end position="169"/>
    </location>
</feature>
<dbReference type="PANTHER" id="PTHR42935:SF1">
    <property type="entry name" value="SLR0930 PROTEIN"/>
    <property type="match status" value="1"/>
</dbReference>
<dbReference type="RefSeq" id="WP_022014759.1">
    <property type="nucleotide sequence ID" value="NZ_DBGBRS010000128.1"/>
</dbReference>
<protein>
    <submittedName>
        <fullName evidence="2">AAA family ATPase</fullName>
    </submittedName>
</protein>
<accession>A0AAW3JPW8</accession>
<evidence type="ECO:0000313" key="2">
    <source>
        <dbReference type="EMBL" id="KQC84811.1"/>
    </source>
</evidence>
<dbReference type="AlphaFoldDB" id="A0AAW3JPW8"/>
<dbReference type="SUPFAM" id="SSF52540">
    <property type="entry name" value="P-loop containing nucleoside triphosphate hydrolases"/>
    <property type="match status" value="1"/>
</dbReference>